<keyword evidence="2" id="KW-1185">Reference proteome</keyword>
<dbReference type="InterPro" id="IPR001197">
    <property type="entry name" value="Ribosomal_uL16_euk_arch"/>
</dbReference>
<dbReference type="PANTHER" id="PTHR11726">
    <property type="entry name" value="60S RIBOSOMAL PROTEIN L10"/>
    <property type="match status" value="1"/>
</dbReference>
<organism evidence="1 2">
    <name type="scientific">Myodes glareolus</name>
    <name type="common">Bank vole</name>
    <name type="synonym">Clethrionomys glareolus</name>
    <dbReference type="NCBI Taxonomy" id="447135"/>
    <lineage>
        <taxon>Eukaryota</taxon>
        <taxon>Metazoa</taxon>
        <taxon>Chordata</taxon>
        <taxon>Craniata</taxon>
        <taxon>Vertebrata</taxon>
        <taxon>Euteleostomi</taxon>
        <taxon>Mammalia</taxon>
        <taxon>Eutheria</taxon>
        <taxon>Euarchontoglires</taxon>
        <taxon>Glires</taxon>
        <taxon>Rodentia</taxon>
        <taxon>Myomorpha</taxon>
        <taxon>Muroidea</taxon>
        <taxon>Cricetidae</taxon>
        <taxon>Arvicolinae</taxon>
        <taxon>Myodes</taxon>
    </lineage>
</organism>
<dbReference type="SUPFAM" id="SSF54686">
    <property type="entry name" value="Ribosomal protein L16p/L10e"/>
    <property type="match status" value="1"/>
</dbReference>
<feature type="non-terminal residue" evidence="1">
    <location>
        <position position="158"/>
    </location>
</feature>
<reference evidence="1 2" key="1">
    <citation type="journal article" date="2023" name="bioRxiv">
        <title>Conserved and derived expression patterns and positive selection on dental genes reveal complex evolutionary context of ever-growing rodent molars.</title>
        <authorList>
            <person name="Calamari Z.T."/>
            <person name="Song A."/>
            <person name="Cohen E."/>
            <person name="Akter M."/>
            <person name="Roy R.D."/>
            <person name="Hallikas O."/>
            <person name="Christensen M.M."/>
            <person name="Li P."/>
            <person name="Marangoni P."/>
            <person name="Jernvall J."/>
            <person name="Klein O.D."/>
        </authorList>
    </citation>
    <scope>NUCLEOTIDE SEQUENCE [LARGE SCALE GENOMIC DNA]</scope>
    <source>
        <strain evidence="1">V071</strain>
    </source>
</reference>
<name>A0AAW0HJM4_MYOGA</name>
<protein>
    <submittedName>
        <fullName evidence="1">Uncharacterized protein</fullName>
    </submittedName>
</protein>
<evidence type="ECO:0000313" key="2">
    <source>
        <dbReference type="Proteomes" id="UP001488838"/>
    </source>
</evidence>
<evidence type="ECO:0000313" key="1">
    <source>
        <dbReference type="EMBL" id="KAK7803019.1"/>
    </source>
</evidence>
<dbReference type="Gene3D" id="3.90.1170.10">
    <property type="entry name" value="Ribosomal protein L10e/L16"/>
    <property type="match status" value="1"/>
</dbReference>
<comment type="caution">
    <text evidence="1">The sequence shown here is derived from an EMBL/GenBank/DDBJ whole genome shotgun (WGS) entry which is preliminary data.</text>
</comment>
<sequence length="158" mass="17119">MPDEYEQLFSKTLEAAGICANKHMVNGCGKDGFHIQGRLYHSHVIRINQMLSCAGDDRLQTVCAVSLSQWPGFALARASCPSTPGCRTRDTIEAQGLAVRESTSQRHYFTKLNVDEFKDADSSLTAVGSRYPKSQSPGQVVGPAFLGVPLDPVKSCSV</sequence>
<dbReference type="GO" id="GO:0005840">
    <property type="term" value="C:ribosome"/>
    <property type="evidence" value="ECO:0007669"/>
    <property type="project" value="InterPro"/>
</dbReference>
<dbReference type="Proteomes" id="UP001488838">
    <property type="component" value="Unassembled WGS sequence"/>
</dbReference>
<proteinExistence type="predicted"/>
<dbReference type="AlphaFoldDB" id="A0AAW0HJM4"/>
<dbReference type="GO" id="GO:0003735">
    <property type="term" value="F:structural constituent of ribosome"/>
    <property type="evidence" value="ECO:0007669"/>
    <property type="project" value="InterPro"/>
</dbReference>
<dbReference type="GO" id="GO:0006412">
    <property type="term" value="P:translation"/>
    <property type="evidence" value="ECO:0007669"/>
    <property type="project" value="InterPro"/>
</dbReference>
<gene>
    <name evidence="1" type="ORF">U0070_010579</name>
</gene>
<dbReference type="EMBL" id="JBBHLL010000434">
    <property type="protein sequence ID" value="KAK7803019.1"/>
    <property type="molecule type" value="Genomic_DNA"/>
</dbReference>
<dbReference type="InterPro" id="IPR036920">
    <property type="entry name" value="Ribosomal_uL16_sf"/>
</dbReference>
<accession>A0AAW0HJM4</accession>